<organism evidence="3 4">
    <name type="scientific">Ranatra chinensis</name>
    <dbReference type="NCBI Taxonomy" id="642074"/>
    <lineage>
        <taxon>Eukaryota</taxon>
        <taxon>Metazoa</taxon>
        <taxon>Ecdysozoa</taxon>
        <taxon>Arthropoda</taxon>
        <taxon>Hexapoda</taxon>
        <taxon>Insecta</taxon>
        <taxon>Pterygota</taxon>
        <taxon>Neoptera</taxon>
        <taxon>Paraneoptera</taxon>
        <taxon>Hemiptera</taxon>
        <taxon>Heteroptera</taxon>
        <taxon>Panheteroptera</taxon>
        <taxon>Nepomorpha</taxon>
        <taxon>Nepidae</taxon>
        <taxon>Ranatrinae</taxon>
        <taxon>Ranatra</taxon>
    </lineage>
</organism>
<feature type="region of interest" description="Disordered" evidence="2">
    <location>
        <begin position="543"/>
        <end position="632"/>
    </location>
</feature>
<sequence length="632" mass="71926">MHFVIEDGYYWQRFAEERWPEDIVHPIWRCRNSWKRLALERYLGEFLGDQEPGYIDYEEVASLCSMVTPFVRRLVIRGLKPPRFVPKEPEEAEEPSNSHTISSDDEECSEEDEIPDRLDMRVVLANLPKLRELSMEFGMMNYGPVGSCPGTGCHQMALISPQDAERLGRGLASLGPSLQNVTIHRSQLRDTQLLRNILTPLFRNIFLHTVDLCYCGITNDGAEVIANVLLTSRKPHPVVCLRLKGNKILTRGACLIGKALAARPSPALKTINMTSNRIKSQGGREYSEREISTNGIISNMIGFPFPGIIAGKLQKFCGTSPPELEVLSLSKIVSSFTAIHLQSPNAEDGVHAPKHFREEYQAVLDGKRVFAEMLMVNTNLEEVILAGCELDDDAGVKLANCLLSNSRLLTLSMACNSQLTNKTARAALDALERNRVIQWLDFRGCGFHPDTMADFKDILYENRERARTREPLPTRKTFAQLQKEYRDRRKRERRDEKPSTVSTGIDSRTLSESYMGRLTPNRNSELEADSEYMRIVENKKRHLAKLSLRVKPSRTPKKKPTDTEGTREKEDHKEKGQMKANYGEEDRRKEGDQKEEVLKEVDLTGEALKEEVLKEENYEDHLVQAEEPKPDE</sequence>
<dbReference type="EMBL" id="JBFDAA010000013">
    <property type="protein sequence ID" value="KAL1122766.1"/>
    <property type="molecule type" value="Genomic_DNA"/>
</dbReference>
<proteinExistence type="predicted"/>
<dbReference type="SUPFAM" id="SSF52047">
    <property type="entry name" value="RNI-like"/>
    <property type="match status" value="1"/>
</dbReference>
<evidence type="ECO:0000256" key="1">
    <source>
        <dbReference type="ARBA" id="ARBA00022737"/>
    </source>
</evidence>
<dbReference type="InterPro" id="IPR052201">
    <property type="entry name" value="LRR-containing_regulator"/>
</dbReference>
<dbReference type="PANTHER" id="PTHR24111">
    <property type="entry name" value="LEUCINE-RICH REPEAT-CONTAINING PROTEIN 34"/>
    <property type="match status" value="1"/>
</dbReference>
<dbReference type="Proteomes" id="UP001558652">
    <property type="component" value="Unassembled WGS sequence"/>
</dbReference>
<protein>
    <submittedName>
        <fullName evidence="3">Uncharacterized protein</fullName>
    </submittedName>
</protein>
<comment type="caution">
    <text evidence="3">The sequence shown here is derived from an EMBL/GenBank/DDBJ whole genome shotgun (WGS) entry which is preliminary data.</text>
</comment>
<keyword evidence="1" id="KW-0677">Repeat</keyword>
<dbReference type="AlphaFoldDB" id="A0ABD0Y6D8"/>
<dbReference type="Gene3D" id="3.80.10.10">
    <property type="entry name" value="Ribonuclease Inhibitor"/>
    <property type="match status" value="2"/>
</dbReference>
<dbReference type="Pfam" id="PF13516">
    <property type="entry name" value="LRR_6"/>
    <property type="match status" value="2"/>
</dbReference>
<evidence type="ECO:0000256" key="2">
    <source>
        <dbReference type="SAM" id="MobiDB-lite"/>
    </source>
</evidence>
<keyword evidence="4" id="KW-1185">Reference proteome</keyword>
<feature type="region of interest" description="Disordered" evidence="2">
    <location>
        <begin position="85"/>
        <end position="113"/>
    </location>
</feature>
<dbReference type="InterPro" id="IPR001611">
    <property type="entry name" value="Leu-rich_rpt"/>
</dbReference>
<evidence type="ECO:0000313" key="3">
    <source>
        <dbReference type="EMBL" id="KAL1122766.1"/>
    </source>
</evidence>
<dbReference type="PANTHER" id="PTHR24111:SF0">
    <property type="entry name" value="LEUCINE-RICH REPEAT-CONTAINING PROTEIN"/>
    <property type="match status" value="1"/>
</dbReference>
<feature type="region of interest" description="Disordered" evidence="2">
    <location>
        <begin position="482"/>
        <end position="522"/>
    </location>
</feature>
<name>A0ABD0Y6D8_9HEMI</name>
<feature type="compositionally biased region" description="Polar residues" evidence="2">
    <location>
        <begin position="499"/>
        <end position="512"/>
    </location>
</feature>
<gene>
    <name evidence="3" type="ORF">AAG570_003093</name>
</gene>
<reference evidence="3 4" key="1">
    <citation type="submission" date="2024-07" db="EMBL/GenBank/DDBJ databases">
        <title>Chromosome-level genome assembly of the water stick insect Ranatra chinensis (Heteroptera: Nepidae).</title>
        <authorList>
            <person name="Liu X."/>
        </authorList>
    </citation>
    <scope>NUCLEOTIDE SEQUENCE [LARGE SCALE GENOMIC DNA]</scope>
    <source>
        <strain evidence="3">Cailab_2021Rc</strain>
        <tissue evidence="3">Muscle</tissue>
    </source>
</reference>
<accession>A0ABD0Y6D8</accession>
<feature type="compositionally biased region" description="Basic and acidic residues" evidence="2">
    <location>
        <begin position="483"/>
        <end position="498"/>
    </location>
</feature>
<feature type="compositionally biased region" description="Basic and acidic residues" evidence="2">
    <location>
        <begin position="559"/>
        <end position="632"/>
    </location>
</feature>
<feature type="compositionally biased region" description="Acidic residues" evidence="2">
    <location>
        <begin position="103"/>
        <end position="113"/>
    </location>
</feature>
<evidence type="ECO:0000313" key="4">
    <source>
        <dbReference type="Proteomes" id="UP001558652"/>
    </source>
</evidence>
<dbReference type="InterPro" id="IPR032675">
    <property type="entry name" value="LRR_dom_sf"/>
</dbReference>
<dbReference type="SMART" id="SM00368">
    <property type="entry name" value="LRR_RI"/>
    <property type="match status" value="4"/>
</dbReference>